<dbReference type="PANTHER" id="PTHR33446:SF2">
    <property type="entry name" value="PROTEIN TONB"/>
    <property type="match status" value="1"/>
</dbReference>
<evidence type="ECO:0000256" key="6">
    <source>
        <dbReference type="ARBA" id="ARBA00022692"/>
    </source>
</evidence>
<dbReference type="InterPro" id="IPR003538">
    <property type="entry name" value="TonB"/>
</dbReference>
<evidence type="ECO:0000256" key="9">
    <source>
        <dbReference type="ARBA" id="ARBA00023136"/>
    </source>
</evidence>
<accession>A0ABW9RP12</accession>
<comment type="similarity">
    <text evidence="2">Belongs to the TonB family.</text>
</comment>
<evidence type="ECO:0000256" key="4">
    <source>
        <dbReference type="ARBA" id="ARBA00022475"/>
    </source>
</evidence>
<keyword evidence="7" id="KW-0653">Protein transport</keyword>
<evidence type="ECO:0000259" key="11">
    <source>
        <dbReference type="PROSITE" id="PS52015"/>
    </source>
</evidence>
<gene>
    <name evidence="12" type="ORF">E1163_11885</name>
</gene>
<dbReference type="PROSITE" id="PS52015">
    <property type="entry name" value="TONB_CTD"/>
    <property type="match status" value="1"/>
</dbReference>
<name>A0ABW9RP12_9BACT</name>
<dbReference type="InterPro" id="IPR051045">
    <property type="entry name" value="TonB-dependent_transducer"/>
</dbReference>
<keyword evidence="4" id="KW-1003">Cell membrane</keyword>
<evidence type="ECO:0000256" key="1">
    <source>
        <dbReference type="ARBA" id="ARBA00004383"/>
    </source>
</evidence>
<keyword evidence="5" id="KW-0997">Cell inner membrane</keyword>
<evidence type="ECO:0000313" key="13">
    <source>
        <dbReference type="Proteomes" id="UP000798808"/>
    </source>
</evidence>
<keyword evidence="8" id="KW-1133">Transmembrane helix</keyword>
<dbReference type="InterPro" id="IPR037682">
    <property type="entry name" value="TonB_C"/>
</dbReference>
<dbReference type="EMBL" id="SMLW01000530">
    <property type="protein sequence ID" value="MTI25645.1"/>
    <property type="molecule type" value="Genomic_DNA"/>
</dbReference>
<keyword evidence="3" id="KW-0813">Transport</keyword>
<dbReference type="PANTHER" id="PTHR33446">
    <property type="entry name" value="PROTEIN TONB-RELATED"/>
    <property type="match status" value="1"/>
</dbReference>
<feature type="domain" description="TonB C-terminal" evidence="11">
    <location>
        <begin position="132"/>
        <end position="222"/>
    </location>
</feature>
<dbReference type="PRINTS" id="PR01374">
    <property type="entry name" value="TONBPROTEIN"/>
</dbReference>
<comment type="subcellular location">
    <subcellularLocation>
        <location evidence="1">Cell inner membrane</location>
        <topology evidence="1">Single-pass membrane protein</topology>
        <orientation evidence="1">Periplasmic side</orientation>
    </subcellularLocation>
</comment>
<dbReference type="Proteomes" id="UP000798808">
    <property type="component" value="Unassembled WGS sequence"/>
</dbReference>
<keyword evidence="6" id="KW-0812">Transmembrane</keyword>
<evidence type="ECO:0000256" key="2">
    <source>
        <dbReference type="ARBA" id="ARBA00006555"/>
    </source>
</evidence>
<dbReference type="InterPro" id="IPR006260">
    <property type="entry name" value="TonB/TolA_C"/>
</dbReference>
<keyword evidence="9" id="KW-0472">Membrane</keyword>
<reference evidence="12 13" key="1">
    <citation type="submission" date="2019-02" db="EMBL/GenBank/DDBJ databases">
        <authorList>
            <person name="Goldberg S.R."/>
            <person name="Haltli B.A."/>
            <person name="Correa H."/>
            <person name="Russell K.G."/>
        </authorList>
    </citation>
    <scope>NUCLEOTIDE SEQUENCE [LARGE SCALE GENOMIC DNA]</scope>
    <source>
        <strain evidence="12 13">JCM 16186</strain>
    </source>
</reference>
<protein>
    <submittedName>
        <fullName evidence="12">TonB family protein</fullName>
    </submittedName>
</protein>
<evidence type="ECO:0000313" key="12">
    <source>
        <dbReference type="EMBL" id="MTI25645.1"/>
    </source>
</evidence>
<evidence type="ECO:0000256" key="3">
    <source>
        <dbReference type="ARBA" id="ARBA00022448"/>
    </source>
</evidence>
<dbReference type="Gene3D" id="3.30.1150.10">
    <property type="match status" value="1"/>
</dbReference>
<dbReference type="SUPFAM" id="SSF74653">
    <property type="entry name" value="TolA/TonB C-terminal domain"/>
    <property type="match status" value="1"/>
</dbReference>
<evidence type="ECO:0000256" key="10">
    <source>
        <dbReference type="SAM" id="MobiDB-lite"/>
    </source>
</evidence>
<comment type="caution">
    <text evidence="12">The sequence shown here is derived from an EMBL/GenBank/DDBJ whole genome shotgun (WGS) entry which is preliminary data.</text>
</comment>
<feature type="region of interest" description="Disordered" evidence="10">
    <location>
        <begin position="59"/>
        <end position="89"/>
    </location>
</feature>
<organism evidence="12 13">
    <name type="scientific">Fulvivirga kasyanovii</name>
    <dbReference type="NCBI Taxonomy" id="396812"/>
    <lineage>
        <taxon>Bacteria</taxon>
        <taxon>Pseudomonadati</taxon>
        <taxon>Bacteroidota</taxon>
        <taxon>Cytophagia</taxon>
        <taxon>Cytophagales</taxon>
        <taxon>Fulvivirgaceae</taxon>
        <taxon>Fulvivirga</taxon>
    </lineage>
</organism>
<evidence type="ECO:0000256" key="5">
    <source>
        <dbReference type="ARBA" id="ARBA00022519"/>
    </source>
</evidence>
<dbReference type="RefSeq" id="WP_155171949.1">
    <property type="nucleotide sequence ID" value="NZ_BAAAFL010000012.1"/>
</dbReference>
<proteinExistence type="inferred from homology"/>
<evidence type="ECO:0000256" key="8">
    <source>
        <dbReference type="ARBA" id="ARBA00022989"/>
    </source>
</evidence>
<evidence type="ECO:0000256" key="7">
    <source>
        <dbReference type="ARBA" id="ARBA00022927"/>
    </source>
</evidence>
<sequence>MEKRKNPEKDLRKQSGLFFHIGLLAAMMLAVSAFEYRTEKVVDPVDITEGNVIENENIPITIIDPPPPPPKPRVANPIETTEPDPEPVPDNVIIDPIEIPEVIPDPIDEGPKDEKVDNSPFLIVEKMPSPEGGLEALYKFINKKLKYPAQARRMGIEGTVYMSFVVDEKGNMVDIQIAKGIGAGCDEEVLRIFENPPKWNPGKQRGVPVKVRQMIPVKFVLN</sequence>
<dbReference type="Pfam" id="PF03544">
    <property type="entry name" value="TonB_C"/>
    <property type="match status" value="1"/>
</dbReference>
<dbReference type="NCBIfam" id="TIGR01352">
    <property type="entry name" value="tonB_Cterm"/>
    <property type="match status" value="1"/>
</dbReference>
<keyword evidence="13" id="KW-1185">Reference proteome</keyword>